<dbReference type="Proteomes" id="UP000183155">
    <property type="component" value="Unassembled WGS sequence"/>
</dbReference>
<dbReference type="Pfam" id="PF11738">
    <property type="entry name" value="DUF3298"/>
    <property type="match status" value="1"/>
</dbReference>
<gene>
    <name evidence="3" type="ORF">SAMN04490203_4264</name>
    <name evidence="2" type="ORF">TU78_17305</name>
</gene>
<dbReference type="PROSITE" id="PS51257">
    <property type="entry name" value="PROKAR_LIPOPROTEIN"/>
    <property type="match status" value="1"/>
</dbReference>
<proteinExistence type="predicted"/>
<evidence type="ECO:0000313" key="5">
    <source>
        <dbReference type="Proteomes" id="UP000183155"/>
    </source>
</evidence>
<dbReference type="Gene3D" id="3.90.640.20">
    <property type="entry name" value="Heat-shock cognate protein, ATPase"/>
    <property type="match status" value="1"/>
</dbReference>
<sequence length="248" mass="27811">MSLLKFASMTCIALTLGACQSVFQPSVQKPLTFTADRSEQLKAGCSGQECPLVNIDTVHVADEPKLDALIEQRLLKMTVFSPEDKLAPSLEAYREQFLRTAESRNSSYLQAKVREQHDGLVIVELSSYLDTGGAHGIPGRGFINYSRQNQKEVTLQDMLVPGQENAFWAAGKVAHNNWLISTRFGNDPEFVKNWPFQQTPHVALLKDNVVLKYDVYSIAPYSEGHVELKIPYSRLRGILKPEWFPGRG</sequence>
<dbReference type="InterPro" id="IPR037126">
    <property type="entry name" value="PdaC/RsiV-like_sf"/>
</dbReference>
<dbReference type="RefSeq" id="WP_048382783.1">
    <property type="nucleotide sequence ID" value="NZ_FNRS01000002.1"/>
</dbReference>
<name>A0A0J6GN25_PSETA</name>
<dbReference type="EMBL" id="JYLA01000007">
    <property type="protein sequence ID" value="KMM83549.1"/>
    <property type="molecule type" value="Genomic_DNA"/>
</dbReference>
<evidence type="ECO:0000313" key="4">
    <source>
        <dbReference type="Proteomes" id="UP000036395"/>
    </source>
</evidence>
<dbReference type="AlphaFoldDB" id="A0A0J6GN25"/>
<accession>A0A0J6GN25</accession>
<reference evidence="3 5" key="2">
    <citation type="submission" date="2016-10" db="EMBL/GenBank/DDBJ databases">
        <authorList>
            <person name="Varghese N."/>
            <person name="Submissions S."/>
        </authorList>
    </citation>
    <scope>NUCLEOTIDE SEQUENCE [LARGE SCALE GENOMIC DNA]</scope>
    <source>
        <strain evidence="3 5">BS3652</strain>
    </source>
</reference>
<protein>
    <submittedName>
        <fullName evidence="2">Lipoprotein</fullName>
    </submittedName>
</protein>
<keyword evidence="2" id="KW-0449">Lipoprotein</keyword>
<dbReference type="STRING" id="47884.SAMN04490203_4264"/>
<dbReference type="Gene3D" id="3.30.565.40">
    <property type="entry name" value="Fervidobacterium nodosum Rt17-B1 like"/>
    <property type="match status" value="1"/>
</dbReference>
<dbReference type="OrthoDB" id="8610451at2"/>
<reference evidence="2 4" key="1">
    <citation type="submission" date="2015-02" db="EMBL/GenBank/DDBJ databases">
        <title>Pseudomonas helleri sp. nov. and Pseudomonas weihenstephanensis sp. nov., isolated from raw cows milk.</title>
        <authorList>
            <person name="von Neubeck M."/>
            <person name="Huptas C."/>
            <person name="Wenning M."/>
            <person name="Scherer S."/>
        </authorList>
    </citation>
    <scope>NUCLEOTIDE SEQUENCE [LARGE SCALE GENOMIC DNA]</scope>
    <source>
        <strain evidence="2 4">DSM 21104</strain>
    </source>
</reference>
<evidence type="ECO:0000313" key="3">
    <source>
        <dbReference type="EMBL" id="SED60311.1"/>
    </source>
</evidence>
<organism evidence="2 4">
    <name type="scientific">Pseudomonas taetrolens</name>
    <dbReference type="NCBI Taxonomy" id="47884"/>
    <lineage>
        <taxon>Bacteria</taxon>
        <taxon>Pseudomonadati</taxon>
        <taxon>Pseudomonadota</taxon>
        <taxon>Gammaproteobacteria</taxon>
        <taxon>Pseudomonadales</taxon>
        <taxon>Pseudomonadaceae</taxon>
        <taxon>Pseudomonas</taxon>
    </lineage>
</organism>
<evidence type="ECO:0000259" key="1">
    <source>
        <dbReference type="Pfam" id="PF11738"/>
    </source>
</evidence>
<dbReference type="Proteomes" id="UP000036395">
    <property type="component" value="Unassembled WGS sequence"/>
</dbReference>
<dbReference type="EMBL" id="FNRS01000002">
    <property type="protein sequence ID" value="SED60311.1"/>
    <property type="molecule type" value="Genomic_DNA"/>
</dbReference>
<dbReference type="PATRIC" id="fig|47884.3.peg.3945"/>
<keyword evidence="5" id="KW-1185">Reference proteome</keyword>
<dbReference type="InterPro" id="IPR021729">
    <property type="entry name" value="DUF3298"/>
</dbReference>
<feature type="domain" description="DUF3298" evidence="1">
    <location>
        <begin position="157"/>
        <end position="233"/>
    </location>
</feature>
<evidence type="ECO:0000313" key="2">
    <source>
        <dbReference type="EMBL" id="KMM83549.1"/>
    </source>
</evidence>
<comment type="caution">
    <text evidence="2">The sequence shown here is derived from an EMBL/GenBank/DDBJ whole genome shotgun (WGS) entry which is preliminary data.</text>
</comment>